<dbReference type="InterPro" id="IPR013103">
    <property type="entry name" value="RVT_2"/>
</dbReference>
<proteinExistence type="predicted"/>
<dbReference type="PANTHER" id="PTHR11439">
    <property type="entry name" value="GAG-POL-RELATED RETROTRANSPOSON"/>
    <property type="match status" value="1"/>
</dbReference>
<dbReference type="Proteomes" id="UP000734854">
    <property type="component" value="Unassembled WGS sequence"/>
</dbReference>
<accession>A0A8J5LF14</accession>
<dbReference type="EMBL" id="JACMSC010000008">
    <property type="protein sequence ID" value="KAG6510493.1"/>
    <property type="molecule type" value="Genomic_DNA"/>
</dbReference>
<evidence type="ECO:0000259" key="1">
    <source>
        <dbReference type="Pfam" id="PF07727"/>
    </source>
</evidence>
<sequence>MHSVEFLDHVCRLHKALYGLKQALCAWYLKLRTFLVSLGFIASRADSLFIYSRDDTVIYFLVYVDDLIITGSDASSVDVIVCKLHAKFAIKDLGAHSLFCGIEVHPTSNSLLLSQQKYVTDLLSKHNKLDSKPISTPIAAGFRLTLHGRSSSFDATKFRQVVGGLQYLRMTHPDISFAVNKLSQFMHAPLEMHWGAVKRLLWYLNDTRDLGIRLLTDTPFTLHDFSDADWAGDPNDRCSTGAFIIFLGANPISWKSTKQHMIARSSTEAEYRVIAFAATEIQWIKSLLSDLLFPVTTPAVLFTDNLGATYLLANLVFDSRMKHLTINYHFVRDLVQASFRKTFLEMQRGFL</sequence>
<reference evidence="2 3" key="1">
    <citation type="submission" date="2020-08" db="EMBL/GenBank/DDBJ databases">
        <title>Plant Genome Project.</title>
        <authorList>
            <person name="Zhang R.-G."/>
        </authorList>
    </citation>
    <scope>NUCLEOTIDE SEQUENCE [LARGE SCALE GENOMIC DNA]</scope>
    <source>
        <tissue evidence="2">Rhizome</tissue>
    </source>
</reference>
<dbReference type="PANTHER" id="PTHR11439:SF455">
    <property type="entry name" value="RLK (RECEPTOR-LIKE PROTEIN KINASE) 8, PUTATIVE-RELATED"/>
    <property type="match status" value="1"/>
</dbReference>
<dbReference type="InterPro" id="IPR043502">
    <property type="entry name" value="DNA/RNA_pol_sf"/>
</dbReference>
<evidence type="ECO:0000313" key="2">
    <source>
        <dbReference type="EMBL" id="KAG6510493.1"/>
    </source>
</evidence>
<gene>
    <name evidence="2" type="ORF">ZIOFF_028517</name>
</gene>
<dbReference type="SUPFAM" id="SSF56672">
    <property type="entry name" value="DNA/RNA polymerases"/>
    <property type="match status" value="1"/>
</dbReference>
<name>A0A8J5LF14_ZINOF</name>
<keyword evidence="3" id="KW-1185">Reference proteome</keyword>
<feature type="domain" description="Reverse transcriptase Ty1/copia-type" evidence="1">
    <location>
        <begin position="8"/>
        <end position="139"/>
    </location>
</feature>
<dbReference type="AlphaFoldDB" id="A0A8J5LF14"/>
<comment type="caution">
    <text evidence="2">The sequence shown here is derived from an EMBL/GenBank/DDBJ whole genome shotgun (WGS) entry which is preliminary data.</text>
</comment>
<dbReference type="Pfam" id="PF07727">
    <property type="entry name" value="RVT_2"/>
    <property type="match status" value="1"/>
</dbReference>
<evidence type="ECO:0000313" key="3">
    <source>
        <dbReference type="Proteomes" id="UP000734854"/>
    </source>
</evidence>
<protein>
    <recommendedName>
        <fullName evidence="1">Reverse transcriptase Ty1/copia-type domain-containing protein</fullName>
    </recommendedName>
</protein>
<dbReference type="CDD" id="cd09272">
    <property type="entry name" value="RNase_HI_RT_Ty1"/>
    <property type="match status" value="1"/>
</dbReference>
<organism evidence="2 3">
    <name type="scientific">Zingiber officinale</name>
    <name type="common">Ginger</name>
    <name type="synonym">Amomum zingiber</name>
    <dbReference type="NCBI Taxonomy" id="94328"/>
    <lineage>
        <taxon>Eukaryota</taxon>
        <taxon>Viridiplantae</taxon>
        <taxon>Streptophyta</taxon>
        <taxon>Embryophyta</taxon>
        <taxon>Tracheophyta</taxon>
        <taxon>Spermatophyta</taxon>
        <taxon>Magnoliopsida</taxon>
        <taxon>Liliopsida</taxon>
        <taxon>Zingiberales</taxon>
        <taxon>Zingiberaceae</taxon>
        <taxon>Zingiber</taxon>
    </lineage>
</organism>